<sequence>QQINLLTGHTHFVYDIAISPNGRILASASWDNTARLWNLDNGQPIASSLQHANWVQCVSFSTDGKLLATGCNDNNAYTWDVPTILREAGLDELLTFEGHTAPVNKIIHLRGAQRIMTCCEDGSLRMWNLKSGEQIGKDWRDGESVVNAIALSPDGKQLASGSKDGAVRLWNIDTGKVITKWTGHFWEVRSVRWNQDGGRVLSGSWDGRARVWDVESGETILAIEQINVFTGHAATVLDIAISPNGRILASASWDNTARLWNLDNGQPIASPLRHAKEAHCVSFLTDGKLLATGCDDNNVYTWD</sequence>
<feature type="repeat" description="WD" evidence="3">
    <location>
        <begin position="271"/>
        <end position="303"/>
    </location>
</feature>
<dbReference type="SMART" id="SM00320">
    <property type="entry name" value="WD40"/>
    <property type="match status" value="7"/>
</dbReference>
<dbReference type="CDD" id="cd00200">
    <property type="entry name" value="WD40"/>
    <property type="match status" value="1"/>
</dbReference>
<dbReference type="InterPro" id="IPR020472">
    <property type="entry name" value="WD40_PAC1"/>
</dbReference>
<dbReference type="STRING" id="1314800.A0A1B7MHR5"/>
<accession>A0A1B7MHR5</accession>
<dbReference type="SUPFAM" id="SSF50978">
    <property type="entry name" value="WD40 repeat-like"/>
    <property type="match status" value="1"/>
</dbReference>
<reference evidence="4 5" key="1">
    <citation type="submission" date="2016-06" db="EMBL/GenBank/DDBJ databases">
        <title>Comparative genomics of the ectomycorrhizal sister species Rhizopogon vinicolor and Rhizopogon vesiculosus (Basidiomycota: Boletales) reveals a divergence of the mating type B locus.</title>
        <authorList>
            <consortium name="DOE Joint Genome Institute"/>
            <person name="Mujic A.B."/>
            <person name="Kuo A."/>
            <person name="Tritt A."/>
            <person name="Lipzen A."/>
            <person name="Chen C."/>
            <person name="Johnson J."/>
            <person name="Sharma A."/>
            <person name="Barry K."/>
            <person name="Grigoriev I.V."/>
            <person name="Spatafora J.W."/>
        </authorList>
    </citation>
    <scope>NUCLEOTIDE SEQUENCE [LARGE SCALE GENOMIC DNA]</scope>
    <source>
        <strain evidence="4 5">AM-OR11-026</strain>
    </source>
</reference>
<dbReference type="InterPro" id="IPR036322">
    <property type="entry name" value="WD40_repeat_dom_sf"/>
</dbReference>
<dbReference type="PROSITE" id="PS50294">
    <property type="entry name" value="WD_REPEATS_REGION"/>
    <property type="match status" value="7"/>
</dbReference>
<dbReference type="Pfam" id="PF00400">
    <property type="entry name" value="WD40"/>
    <property type="match status" value="7"/>
</dbReference>
<evidence type="ECO:0000313" key="5">
    <source>
        <dbReference type="Proteomes" id="UP000092154"/>
    </source>
</evidence>
<protein>
    <submittedName>
        <fullName evidence="4">WD40 repeat-like protein</fullName>
    </submittedName>
</protein>
<dbReference type="EMBL" id="KV449099">
    <property type="protein sequence ID" value="OAX32151.1"/>
    <property type="molecule type" value="Genomic_DNA"/>
</dbReference>
<dbReference type="PRINTS" id="PR00320">
    <property type="entry name" value="GPROTEINBRPT"/>
</dbReference>
<proteinExistence type="predicted"/>
<keyword evidence="5" id="KW-1185">Reference proteome</keyword>
<feature type="repeat" description="WD" evidence="3">
    <location>
        <begin position="96"/>
        <end position="137"/>
    </location>
</feature>
<dbReference type="InterPro" id="IPR015943">
    <property type="entry name" value="WD40/YVTN_repeat-like_dom_sf"/>
</dbReference>
<keyword evidence="1 3" id="KW-0853">WD repeat</keyword>
<evidence type="ECO:0000256" key="2">
    <source>
        <dbReference type="ARBA" id="ARBA00022737"/>
    </source>
</evidence>
<feature type="non-terminal residue" evidence="4">
    <location>
        <position position="1"/>
    </location>
</feature>
<organism evidence="4 5">
    <name type="scientific">Rhizopogon vinicolor AM-OR11-026</name>
    <dbReference type="NCBI Taxonomy" id="1314800"/>
    <lineage>
        <taxon>Eukaryota</taxon>
        <taxon>Fungi</taxon>
        <taxon>Dikarya</taxon>
        <taxon>Basidiomycota</taxon>
        <taxon>Agaricomycotina</taxon>
        <taxon>Agaricomycetes</taxon>
        <taxon>Agaricomycetidae</taxon>
        <taxon>Boletales</taxon>
        <taxon>Suillineae</taxon>
        <taxon>Rhizopogonaceae</taxon>
        <taxon>Rhizopogon</taxon>
    </lineage>
</organism>
<feature type="repeat" description="WD" evidence="3">
    <location>
        <begin position="48"/>
        <end position="81"/>
    </location>
</feature>
<dbReference type="PROSITE" id="PS50082">
    <property type="entry name" value="WD_REPEATS_2"/>
    <property type="match status" value="7"/>
</dbReference>
<keyword evidence="2" id="KW-0677">Repeat</keyword>
<evidence type="ECO:0000313" key="4">
    <source>
        <dbReference type="EMBL" id="OAX32151.1"/>
    </source>
</evidence>
<dbReference type="InParanoid" id="A0A1B7MHR5"/>
<dbReference type="OrthoDB" id="2671416at2759"/>
<feature type="repeat" description="WD" evidence="3">
    <location>
        <begin position="229"/>
        <end position="270"/>
    </location>
</feature>
<dbReference type="InterPro" id="IPR019775">
    <property type="entry name" value="WD40_repeat_CS"/>
</dbReference>
<name>A0A1B7MHR5_9AGAM</name>
<feature type="repeat" description="WD" evidence="3">
    <location>
        <begin position="139"/>
        <end position="180"/>
    </location>
</feature>
<dbReference type="PANTHER" id="PTHR19879:SF9">
    <property type="entry name" value="TRANSCRIPTION INITIATION FACTOR TFIID SUBUNIT 5"/>
    <property type="match status" value="1"/>
</dbReference>
<dbReference type="Gene3D" id="2.130.10.10">
    <property type="entry name" value="YVTN repeat-like/Quinoprotein amine dehydrogenase"/>
    <property type="match status" value="3"/>
</dbReference>
<dbReference type="Proteomes" id="UP000092154">
    <property type="component" value="Unassembled WGS sequence"/>
</dbReference>
<feature type="repeat" description="WD" evidence="3">
    <location>
        <begin position="6"/>
        <end position="47"/>
    </location>
</feature>
<dbReference type="PANTHER" id="PTHR19879">
    <property type="entry name" value="TRANSCRIPTION INITIATION FACTOR TFIID"/>
    <property type="match status" value="1"/>
</dbReference>
<dbReference type="AlphaFoldDB" id="A0A1B7MHR5"/>
<feature type="repeat" description="WD" evidence="3">
    <location>
        <begin position="181"/>
        <end position="222"/>
    </location>
</feature>
<gene>
    <name evidence="4" type="ORF">K503DRAFT_659474</name>
</gene>
<evidence type="ECO:0000256" key="1">
    <source>
        <dbReference type="ARBA" id="ARBA00022574"/>
    </source>
</evidence>
<feature type="non-terminal residue" evidence="4">
    <location>
        <position position="303"/>
    </location>
</feature>
<evidence type="ECO:0000256" key="3">
    <source>
        <dbReference type="PROSITE-ProRule" id="PRU00221"/>
    </source>
</evidence>
<dbReference type="InterPro" id="IPR001680">
    <property type="entry name" value="WD40_rpt"/>
</dbReference>
<dbReference type="PROSITE" id="PS00678">
    <property type="entry name" value="WD_REPEATS_1"/>
    <property type="match status" value="6"/>
</dbReference>